<evidence type="ECO:0000256" key="2">
    <source>
        <dbReference type="ARBA" id="ARBA00022448"/>
    </source>
</evidence>
<dbReference type="CDD" id="cd00730">
    <property type="entry name" value="rubredoxin"/>
    <property type="match status" value="1"/>
</dbReference>
<dbReference type="PANTHER" id="PTHR47627:SF1">
    <property type="entry name" value="RUBREDOXIN-1-RELATED"/>
    <property type="match status" value="1"/>
</dbReference>
<keyword evidence="3" id="KW-0479">Metal-binding</keyword>
<dbReference type="SUPFAM" id="SSF57802">
    <property type="entry name" value="Rubredoxin-like"/>
    <property type="match status" value="1"/>
</dbReference>
<comment type="cofactor">
    <cofactor evidence="1">
        <name>Fe(3+)</name>
        <dbReference type="ChEBI" id="CHEBI:29034"/>
    </cofactor>
</comment>
<dbReference type="Gene3D" id="2.20.28.10">
    <property type="match status" value="1"/>
</dbReference>
<dbReference type="Pfam" id="PF00301">
    <property type="entry name" value="Rubredoxin"/>
    <property type="match status" value="1"/>
</dbReference>
<evidence type="ECO:0000256" key="3">
    <source>
        <dbReference type="ARBA" id="ARBA00022723"/>
    </source>
</evidence>
<evidence type="ECO:0000256" key="1">
    <source>
        <dbReference type="ARBA" id="ARBA00001965"/>
    </source>
</evidence>
<evidence type="ECO:0000256" key="4">
    <source>
        <dbReference type="ARBA" id="ARBA00022982"/>
    </source>
</evidence>
<dbReference type="GO" id="GO:0009055">
    <property type="term" value="F:electron transfer activity"/>
    <property type="evidence" value="ECO:0007669"/>
    <property type="project" value="TreeGrafter"/>
</dbReference>
<organism evidence="7 8">
    <name type="scientific">Georgfuchsia toluolica</name>
    <dbReference type="NCBI Taxonomy" id="424218"/>
    <lineage>
        <taxon>Bacteria</taxon>
        <taxon>Pseudomonadati</taxon>
        <taxon>Pseudomonadota</taxon>
        <taxon>Betaproteobacteria</taxon>
        <taxon>Nitrosomonadales</taxon>
        <taxon>Sterolibacteriaceae</taxon>
        <taxon>Georgfuchsia</taxon>
    </lineage>
</organism>
<proteinExistence type="predicted"/>
<comment type="caution">
    <text evidence="7">The sequence shown here is derived from an EMBL/GenBank/DDBJ whole genome shotgun (WGS) entry which is preliminary data.</text>
</comment>
<keyword evidence="4" id="KW-0249">Electron transport</keyword>
<dbReference type="InterPro" id="IPR024935">
    <property type="entry name" value="Rubredoxin_dom"/>
</dbReference>
<dbReference type="Proteomes" id="UP000742786">
    <property type="component" value="Unassembled WGS sequence"/>
</dbReference>
<dbReference type="RefSeq" id="WP_220635820.1">
    <property type="nucleotide sequence ID" value="NZ_CAJQUM010000001.1"/>
</dbReference>
<dbReference type="EMBL" id="CAJQUM010000001">
    <property type="protein sequence ID" value="CAG4883914.1"/>
    <property type="molecule type" value="Genomic_DNA"/>
</dbReference>
<dbReference type="AlphaFoldDB" id="A0A916N2H9"/>
<accession>A0A916N2H9</accession>
<keyword evidence="8" id="KW-1185">Reference proteome</keyword>
<keyword evidence="2" id="KW-0813">Transport</keyword>
<evidence type="ECO:0000256" key="5">
    <source>
        <dbReference type="ARBA" id="ARBA00023004"/>
    </source>
</evidence>
<dbReference type="GO" id="GO:0005506">
    <property type="term" value="F:iron ion binding"/>
    <property type="evidence" value="ECO:0007669"/>
    <property type="project" value="InterPro"/>
</dbReference>
<protein>
    <submittedName>
        <fullName evidence="7">Rubredoxin</fullName>
    </submittedName>
</protein>
<sequence length="55" mass="6282">MSAYQCGACYYPYEEEFGLPDEGIAPNTRWKDVPENFICPECGTPKSGFINWIKD</sequence>
<name>A0A916N2H9_9PROT</name>
<dbReference type="GO" id="GO:0043448">
    <property type="term" value="P:alkane catabolic process"/>
    <property type="evidence" value="ECO:0007669"/>
    <property type="project" value="TreeGrafter"/>
</dbReference>
<evidence type="ECO:0000313" key="7">
    <source>
        <dbReference type="EMBL" id="CAG4883914.1"/>
    </source>
</evidence>
<dbReference type="PROSITE" id="PS50903">
    <property type="entry name" value="RUBREDOXIN_LIKE"/>
    <property type="match status" value="1"/>
</dbReference>
<evidence type="ECO:0000313" key="8">
    <source>
        <dbReference type="Proteomes" id="UP000742786"/>
    </source>
</evidence>
<feature type="domain" description="Rubredoxin-like" evidence="6">
    <location>
        <begin position="1"/>
        <end position="52"/>
    </location>
</feature>
<keyword evidence="5" id="KW-0408">Iron</keyword>
<evidence type="ECO:0000259" key="6">
    <source>
        <dbReference type="PROSITE" id="PS50903"/>
    </source>
</evidence>
<reference evidence="7" key="1">
    <citation type="submission" date="2021-04" db="EMBL/GenBank/DDBJ databases">
        <authorList>
            <person name="Hornung B."/>
        </authorList>
    </citation>
    <scope>NUCLEOTIDE SEQUENCE</scope>
    <source>
        <strain evidence="7">G5G6</strain>
    </source>
</reference>
<dbReference type="InterPro" id="IPR024934">
    <property type="entry name" value="Rubredoxin-like_dom"/>
</dbReference>
<gene>
    <name evidence="7" type="ORF">GTOL_11797</name>
</gene>
<dbReference type="InterPro" id="IPR050526">
    <property type="entry name" value="Rubredoxin_ET"/>
</dbReference>
<dbReference type="PANTHER" id="PTHR47627">
    <property type="entry name" value="RUBREDOXIN"/>
    <property type="match status" value="1"/>
</dbReference>